<dbReference type="Pfam" id="PF01380">
    <property type="entry name" value="SIS"/>
    <property type="match status" value="1"/>
</dbReference>
<feature type="domain" description="SIS" evidence="1">
    <location>
        <begin position="47"/>
        <end position="212"/>
    </location>
</feature>
<evidence type="ECO:0000313" key="2">
    <source>
        <dbReference type="EMBL" id="GGI16087.1"/>
    </source>
</evidence>
<dbReference type="InterPro" id="IPR035464">
    <property type="entry name" value="SIS_AgaS"/>
</dbReference>
<dbReference type="PANTHER" id="PTHR32502:SF3">
    <property type="entry name" value="D-GALACTOSAMINE-6-PHOSPHATE DEAMINASE AGAS-RELATED"/>
    <property type="match status" value="1"/>
</dbReference>
<dbReference type="InterPro" id="IPR046348">
    <property type="entry name" value="SIS_dom_sf"/>
</dbReference>
<dbReference type="EMBL" id="BMHB01000002">
    <property type="protein sequence ID" value="GGI16087.1"/>
    <property type="molecule type" value="Genomic_DNA"/>
</dbReference>
<keyword evidence="3" id="KW-1185">Reference proteome</keyword>
<dbReference type="CDD" id="cd05010">
    <property type="entry name" value="SIS_AgaS_like"/>
    <property type="match status" value="1"/>
</dbReference>
<dbReference type="InterPro" id="IPR050303">
    <property type="entry name" value="GatZ_KbaZ_carbometab"/>
</dbReference>
<dbReference type="GO" id="GO:0005886">
    <property type="term" value="C:plasma membrane"/>
    <property type="evidence" value="ECO:0007669"/>
    <property type="project" value="TreeGrafter"/>
</dbReference>
<dbReference type="SUPFAM" id="SSF53697">
    <property type="entry name" value="SIS domain"/>
    <property type="match status" value="1"/>
</dbReference>
<protein>
    <submittedName>
        <fullName evidence="2">Tagatose-6-phosphate ketose</fullName>
    </submittedName>
</protein>
<dbReference type="OrthoDB" id="9779207at2"/>
<name>A0A8J3F090_9BACI</name>
<gene>
    <name evidence="2" type="ORF">GCM10007380_31210</name>
</gene>
<dbReference type="GO" id="GO:0009401">
    <property type="term" value="P:phosphoenolpyruvate-dependent sugar phosphotransferase system"/>
    <property type="evidence" value="ECO:0007669"/>
    <property type="project" value="TreeGrafter"/>
</dbReference>
<evidence type="ECO:0000313" key="3">
    <source>
        <dbReference type="Proteomes" id="UP000626244"/>
    </source>
</evidence>
<proteinExistence type="predicted"/>
<dbReference type="PANTHER" id="PTHR32502">
    <property type="entry name" value="N-ACETYLGALACTOSAMINE PERMEASE II COMPONENT-RELATED"/>
    <property type="match status" value="1"/>
</dbReference>
<dbReference type="Gene3D" id="3.40.50.10490">
    <property type="entry name" value="Glucose-6-phosphate isomerase like protein, domain 1"/>
    <property type="match status" value="2"/>
</dbReference>
<dbReference type="Proteomes" id="UP000626244">
    <property type="component" value="Unassembled WGS sequence"/>
</dbReference>
<dbReference type="GO" id="GO:1901135">
    <property type="term" value="P:carbohydrate derivative metabolic process"/>
    <property type="evidence" value="ECO:0007669"/>
    <property type="project" value="InterPro"/>
</dbReference>
<dbReference type="RefSeq" id="WP_088000689.1">
    <property type="nucleotide sequence ID" value="NZ_BMHB01000002.1"/>
</dbReference>
<reference evidence="3" key="1">
    <citation type="journal article" date="2019" name="Int. J. Syst. Evol. Microbiol.">
        <title>The Global Catalogue of Microorganisms (GCM) 10K type strain sequencing project: providing services to taxonomists for standard genome sequencing and annotation.</title>
        <authorList>
            <consortium name="The Broad Institute Genomics Platform"/>
            <consortium name="The Broad Institute Genome Sequencing Center for Infectious Disease"/>
            <person name="Wu L."/>
            <person name="Ma J."/>
        </authorList>
    </citation>
    <scope>NUCLEOTIDE SEQUENCE [LARGE SCALE GENOMIC DNA]</scope>
    <source>
        <strain evidence="3">CGMCC 1.14993</strain>
    </source>
</reference>
<dbReference type="PROSITE" id="PS51464">
    <property type="entry name" value="SIS"/>
    <property type="match status" value="2"/>
</dbReference>
<accession>A0A8J3F090</accession>
<dbReference type="InterPro" id="IPR001347">
    <property type="entry name" value="SIS_dom"/>
</dbReference>
<dbReference type="GO" id="GO:0097367">
    <property type="term" value="F:carbohydrate derivative binding"/>
    <property type="evidence" value="ECO:0007669"/>
    <property type="project" value="InterPro"/>
</dbReference>
<feature type="domain" description="SIS" evidence="1">
    <location>
        <begin position="223"/>
        <end position="374"/>
    </location>
</feature>
<organism evidence="2 3">
    <name type="scientific">Gottfriedia solisilvae</name>
    <dbReference type="NCBI Taxonomy" id="1516104"/>
    <lineage>
        <taxon>Bacteria</taxon>
        <taxon>Bacillati</taxon>
        <taxon>Bacillota</taxon>
        <taxon>Bacilli</taxon>
        <taxon>Bacillales</taxon>
        <taxon>Bacillaceae</taxon>
        <taxon>Gottfriedia</taxon>
    </lineage>
</organism>
<evidence type="ECO:0000259" key="1">
    <source>
        <dbReference type="PROSITE" id="PS51464"/>
    </source>
</evidence>
<comment type="caution">
    <text evidence="2">The sequence shown here is derived from an EMBL/GenBank/DDBJ whole genome shotgun (WGS) entry which is preliminary data.</text>
</comment>
<dbReference type="AlphaFoldDB" id="A0A8J3F090"/>
<sequence>MELLKSSEFERMNVGASHTAKEIAQQPRLWNETKEIILYHRERILSFLTSIKNQHDQLRIILTGAGTSAFVGDTILPHLKGIVNNKKIVVESIATTNIVSNPDSFLDENFPTIMISFARSGNSPESLAAVNLGEQIIKDFYGIIFTCNPDGLLAEKKKNDSNHLVIYMPTEANDQGFAMTSSFTTMLLSVLLLSHVKHIHTLEKTLDDLVQAGNSIISESEKSVKELATSTFSKVVYLGSGVFEGLAREASLKLLELTGGTIPSTFDTSLGFRHGPKSILDKETIVFVFLSSHSYTRQYDLDILEEIYRETDRGKVVAISSIKDEMSVNHCDLFYHVDLPKINNDILLTFPYILYAQTFAMYKSINLGFSPDNPSPSGVVNRVVKGVTIHPYAKDSKNGGDLS</sequence>